<dbReference type="InterPro" id="IPR029061">
    <property type="entry name" value="THDP-binding"/>
</dbReference>
<dbReference type="UniPathway" id="UPA00064">
    <property type="reaction ID" value="UER00091"/>
</dbReference>
<dbReference type="GO" id="GO:0004601">
    <property type="term" value="F:peroxidase activity"/>
    <property type="evidence" value="ECO:0007669"/>
    <property type="project" value="InterPro"/>
</dbReference>
<dbReference type="FunFam" id="3.40.50.920:FF:000002">
    <property type="entry name" value="1-deoxy-D-xylulose-5-phosphate synthase"/>
    <property type="match status" value="1"/>
</dbReference>
<dbReference type="GO" id="GO:0005829">
    <property type="term" value="C:cytosol"/>
    <property type="evidence" value="ECO:0007669"/>
    <property type="project" value="TreeGrafter"/>
</dbReference>
<evidence type="ECO:0000256" key="4">
    <source>
        <dbReference type="ARBA" id="ARBA00022679"/>
    </source>
</evidence>
<dbReference type="RefSeq" id="WP_013174620.1">
    <property type="nucleotide sequence ID" value="NC_014220.1"/>
</dbReference>
<dbReference type="GO" id="GO:0016114">
    <property type="term" value="P:terpenoid biosynthetic process"/>
    <property type="evidence" value="ECO:0007669"/>
    <property type="project" value="UniProtKB-UniRule"/>
</dbReference>
<dbReference type="GO" id="GO:0009228">
    <property type="term" value="P:thiamine biosynthetic process"/>
    <property type="evidence" value="ECO:0007669"/>
    <property type="project" value="UniProtKB-UniRule"/>
</dbReference>
<feature type="binding site" evidence="11">
    <location>
        <position position="366"/>
    </location>
    <ligand>
        <name>thiamine diphosphate</name>
        <dbReference type="ChEBI" id="CHEBI:58937"/>
    </ligand>
</feature>
<comment type="catalytic activity">
    <reaction evidence="11">
        <text>D-glyceraldehyde 3-phosphate + pyruvate + H(+) = 1-deoxy-D-xylulose 5-phosphate + CO2</text>
        <dbReference type="Rhea" id="RHEA:12605"/>
        <dbReference type="ChEBI" id="CHEBI:15361"/>
        <dbReference type="ChEBI" id="CHEBI:15378"/>
        <dbReference type="ChEBI" id="CHEBI:16526"/>
        <dbReference type="ChEBI" id="CHEBI:57792"/>
        <dbReference type="ChEBI" id="CHEBI:59776"/>
        <dbReference type="EC" id="2.2.1.7"/>
    </reaction>
</comment>
<dbReference type="EC" id="2.2.1.7" evidence="11"/>
<gene>
    <name evidence="11" type="primary">dxs</name>
    <name evidence="13" type="ordered locus">Slip_0434</name>
</gene>
<keyword evidence="4 11" id="KW-0808">Transferase</keyword>
<keyword evidence="7 11" id="KW-0784">Thiamine biosynthesis</keyword>
<comment type="pathway">
    <text evidence="1 11">Metabolic intermediate biosynthesis; 1-deoxy-D-xylulose 5-phosphate biosynthesis; 1-deoxy-D-xylulose 5-phosphate from D-glyceraldehyde 3-phosphate and pyruvate: step 1/1.</text>
</comment>
<dbReference type="NCBIfam" id="TIGR00204">
    <property type="entry name" value="dxs"/>
    <property type="match status" value="1"/>
</dbReference>
<dbReference type="InterPro" id="IPR005475">
    <property type="entry name" value="Transketolase-like_Pyr-bd"/>
</dbReference>
<comment type="subunit">
    <text evidence="3 11">Homodimer.</text>
</comment>
<keyword evidence="9 11" id="KW-0414">Isoprene biosynthesis</keyword>
<keyword evidence="14" id="KW-1185">Reference proteome</keyword>
<dbReference type="GO" id="GO:0006979">
    <property type="term" value="P:response to oxidative stress"/>
    <property type="evidence" value="ECO:0007669"/>
    <property type="project" value="InterPro"/>
</dbReference>
<dbReference type="Gene3D" id="3.40.50.920">
    <property type="match status" value="1"/>
</dbReference>
<name>D7CKI3_SYNLT</name>
<dbReference type="Gene3D" id="3.40.50.970">
    <property type="match status" value="2"/>
</dbReference>
<dbReference type="SMART" id="SM00861">
    <property type="entry name" value="Transket_pyr"/>
    <property type="match status" value="1"/>
</dbReference>
<evidence type="ECO:0000256" key="11">
    <source>
        <dbReference type="HAMAP-Rule" id="MF_00315"/>
    </source>
</evidence>
<dbReference type="HOGENOM" id="CLU_009227_1_4_9"/>
<feature type="domain" description="Plant heme peroxidase family profile" evidence="12">
    <location>
        <begin position="164"/>
        <end position="585"/>
    </location>
</feature>
<dbReference type="Pfam" id="PF02779">
    <property type="entry name" value="Transket_pyr"/>
    <property type="match status" value="1"/>
</dbReference>
<keyword evidence="6 11" id="KW-0460">Magnesium</keyword>
<evidence type="ECO:0000259" key="12">
    <source>
        <dbReference type="PROSITE" id="PS50873"/>
    </source>
</evidence>
<dbReference type="EMBL" id="CP002048">
    <property type="protein sequence ID" value="ADI01218.1"/>
    <property type="molecule type" value="Genomic_DNA"/>
</dbReference>
<accession>D7CKI3</accession>
<dbReference type="PROSITE" id="PS00802">
    <property type="entry name" value="TRANSKETOLASE_2"/>
    <property type="match status" value="1"/>
</dbReference>
<evidence type="ECO:0000256" key="8">
    <source>
        <dbReference type="ARBA" id="ARBA00023052"/>
    </source>
</evidence>
<comment type="similarity">
    <text evidence="2 11">Belongs to the transketolase family. DXPS subfamily.</text>
</comment>
<dbReference type="Pfam" id="PF13292">
    <property type="entry name" value="DXP_synthase_N"/>
    <property type="match status" value="1"/>
</dbReference>
<dbReference type="OrthoDB" id="9803371at2"/>
<keyword evidence="5 11" id="KW-0479">Metal-binding</keyword>
<dbReference type="SUPFAM" id="SSF52518">
    <property type="entry name" value="Thiamin diphosphate-binding fold (THDP-binding)"/>
    <property type="match status" value="2"/>
</dbReference>
<evidence type="ECO:0000313" key="13">
    <source>
        <dbReference type="EMBL" id="ADI01218.1"/>
    </source>
</evidence>
<dbReference type="PANTHER" id="PTHR43322:SF5">
    <property type="entry name" value="1-DEOXY-D-XYLULOSE-5-PHOSPHATE SYNTHASE, CHLOROPLASTIC"/>
    <property type="match status" value="1"/>
</dbReference>
<dbReference type="InterPro" id="IPR020826">
    <property type="entry name" value="Transketolase_BS"/>
</dbReference>
<evidence type="ECO:0000256" key="3">
    <source>
        <dbReference type="ARBA" id="ARBA00011738"/>
    </source>
</evidence>
<dbReference type="STRING" id="643648.Slip_0434"/>
<feature type="binding site" evidence="11">
    <location>
        <position position="146"/>
    </location>
    <ligand>
        <name>Mg(2+)</name>
        <dbReference type="ChEBI" id="CHEBI:18420"/>
    </ligand>
</feature>
<evidence type="ECO:0000256" key="5">
    <source>
        <dbReference type="ARBA" id="ARBA00022723"/>
    </source>
</evidence>
<feature type="binding site" evidence="11">
    <location>
        <position position="175"/>
    </location>
    <ligand>
        <name>Mg(2+)</name>
        <dbReference type="ChEBI" id="CHEBI:18420"/>
    </ligand>
</feature>
<dbReference type="GO" id="GO:0020037">
    <property type="term" value="F:heme binding"/>
    <property type="evidence" value="ECO:0007669"/>
    <property type="project" value="InterPro"/>
</dbReference>
<dbReference type="NCBIfam" id="NF003933">
    <property type="entry name" value="PRK05444.2-2"/>
    <property type="match status" value="1"/>
</dbReference>
<dbReference type="FunFam" id="3.40.50.970:FF:000005">
    <property type="entry name" value="1-deoxy-D-xylulose-5-phosphate synthase"/>
    <property type="match status" value="1"/>
</dbReference>
<evidence type="ECO:0000256" key="1">
    <source>
        <dbReference type="ARBA" id="ARBA00004980"/>
    </source>
</evidence>
<feature type="binding site" evidence="11">
    <location>
        <position position="175"/>
    </location>
    <ligand>
        <name>thiamine diphosphate</name>
        <dbReference type="ChEBI" id="CHEBI:58937"/>
    </ligand>
</feature>
<keyword evidence="8 11" id="KW-0786">Thiamine pyrophosphate</keyword>
<feature type="binding site" evidence="11">
    <location>
        <position position="286"/>
    </location>
    <ligand>
        <name>thiamine diphosphate</name>
        <dbReference type="ChEBI" id="CHEBI:58937"/>
    </ligand>
</feature>
<evidence type="ECO:0000256" key="2">
    <source>
        <dbReference type="ARBA" id="ARBA00011081"/>
    </source>
</evidence>
<dbReference type="SUPFAM" id="SSF52922">
    <property type="entry name" value="TK C-terminal domain-like"/>
    <property type="match status" value="1"/>
</dbReference>
<dbReference type="PROSITE" id="PS00801">
    <property type="entry name" value="TRANSKETOLASE_1"/>
    <property type="match status" value="1"/>
</dbReference>
<evidence type="ECO:0000256" key="7">
    <source>
        <dbReference type="ARBA" id="ARBA00022977"/>
    </source>
</evidence>
<comment type="cofactor">
    <cofactor evidence="11">
        <name>thiamine diphosphate</name>
        <dbReference type="ChEBI" id="CHEBI:58937"/>
    </cofactor>
    <text evidence="11">Binds 1 thiamine pyrophosphate per subunit.</text>
</comment>
<sequence>MGRILDTIDSPSDLKNLKVPQLEELAGEIREILVNTVAENGGHLAANLGVVELTLALHHVLDTPRDKIIWDVGHQCYTHKVITGRKNEIHTLRRFKGLSGFPKVEESIYDVFNTGHSSTSISAALGMALARDLQRERFRIVAVIGDGALTGGMAFEALNHAGHQGCDLTVVLNDNEMSISRNVGALSTYLSNLRSDPAYFRRKAEIESWVQRIPGIGPNIVRVAEKLKDSLKYLIVPGMLFEELGFTYIGPIDGHNLQDLITVLGKTGGMKGPVLIHVITQKGRGYEPALAKPDEFHGIGPFNVDTGLPLKPASVTYTQVFGDFMVQRASQDPRVVAITAAMTSGTGLSDFARRFPDRFFDVGICEQHAVTLAAGMARMGLRPVVAIYSTFLQRAYDQIVHDVCLQNLPVVFAVDRAGLVGEDGPTHHGVFDLSYLRHVPNLVVMAPSDENELADMLYSAFSYDMPVAVRYPRGSGEGVGVKKERKLIHLPQARIIREGRNMLFLGIGRGVGLALRAAEILQEQGIEASVVDARFVKPLDRELLGSLLRQFERVVTVEDNVLHGGFGSAVLEMAADLRRHCNILRVGVPDRFIEHGSVDALFDELGMDASGIVAKVMETWPELTRTGGWRILRFGEK</sequence>
<dbReference type="KEGG" id="slp:Slip_0434"/>
<dbReference type="GO" id="GO:0008661">
    <property type="term" value="F:1-deoxy-D-xylulose-5-phosphate synthase activity"/>
    <property type="evidence" value="ECO:0007669"/>
    <property type="project" value="UniProtKB-UniRule"/>
</dbReference>
<reference evidence="13 14" key="2">
    <citation type="journal article" date="2010" name="Stand. Genomic Sci.">
        <title>Complete genome sequence of Syntrophothermus lipocalidus type strain (TGB-C1).</title>
        <authorList>
            <person name="Djao O.D."/>
            <person name="Zhang X."/>
            <person name="Lucas S."/>
            <person name="Lapidus A."/>
            <person name="Del Rio T.G."/>
            <person name="Nolan M."/>
            <person name="Tice H."/>
            <person name="Cheng J.F."/>
            <person name="Han C."/>
            <person name="Tapia R."/>
            <person name="Goodwin L."/>
            <person name="Pitluck S."/>
            <person name="Liolios K."/>
            <person name="Ivanova N."/>
            <person name="Mavromatis K."/>
            <person name="Mikhailova N."/>
            <person name="Ovchinnikova G."/>
            <person name="Pati A."/>
            <person name="Brambilla E."/>
            <person name="Chen A."/>
            <person name="Palaniappan K."/>
            <person name="Land M."/>
            <person name="Hauser L."/>
            <person name="Chang Y.J."/>
            <person name="Jeffries C.D."/>
            <person name="Rohde M."/>
            <person name="Sikorski J."/>
            <person name="Spring S."/>
            <person name="Goker M."/>
            <person name="Detter J.C."/>
            <person name="Woyke T."/>
            <person name="Bristow J."/>
            <person name="Eisen J.A."/>
            <person name="Markowitz V."/>
            <person name="Hugenholtz P."/>
            <person name="Kyrpides N.C."/>
            <person name="Klenk H.P."/>
        </authorList>
    </citation>
    <scope>NUCLEOTIDE SEQUENCE [LARGE SCALE GENOMIC DNA]</scope>
    <source>
        <strain evidence="14">DSM 12680 / TGB-C1</strain>
    </source>
</reference>
<feature type="binding site" evidence="11">
    <location>
        <begin position="115"/>
        <end position="117"/>
    </location>
    <ligand>
        <name>thiamine diphosphate</name>
        <dbReference type="ChEBI" id="CHEBI:58937"/>
    </ligand>
</feature>
<dbReference type="InterPro" id="IPR033248">
    <property type="entry name" value="Transketolase_C"/>
</dbReference>
<dbReference type="PROSITE" id="PS50873">
    <property type="entry name" value="PEROXIDASE_4"/>
    <property type="match status" value="1"/>
</dbReference>
<dbReference type="GO" id="GO:0000287">
    <property type="term" value="F:magnesium ion binding"/>
    <property type="evidence" value="ECO:0007669"/>
    <property type="project" value="UniProtKB-UniRule"/>
</dbReference>
<dbReference type="InterPro" id="IPR002016">
    <property type="entry name" value="Haem_peroxidase"/>
</dbReference>
<dbReference type="HAMAP" id="MF_00315">
    <property type="entry name" value="DXP_synth"/>
    <property type="match status" value="1"/>
</dbReference>
<comment type="cofactor">
    <cofactor evidence="11">
        <name>Mg(2+)</name>
        <dbReference type="ChEBI" id="CHEBI:18420"/>
    </cofactor>
    <text evidence="11">Binds 1 Mg(2+) ion per subunit.</text>
</comment>
<dbReference type="GO" id="GO:0019288">
    <property type="term" value="P:isopentenyl diphosphate biosynthetic process, methylerythritol 4-phosphate pathway"/>
    <property type="evidence" value="ECO:0007669"/>
    <property type="project" value="TreeGrafter"/>
</dbReference>
<evidence type="ECO:0000256" key="6">
    <source>
        <dbReference type="ARBA" id="ARBA00022842"/>
    </source>
</evidence>
<dbReference type="eggNOG" id="COG1154">
    <property type="taxonomic scope" value="Bacteria"/>
</dbReference>
<dbReference type="InterPro" id="IPR005477">
    <property type="entry name" value="Dxylulose-5-P_synthase"/>
</dbReference>
<reference evidence="14" key="1">
    <citation type="journal article" date="2010" name="Stand. Genomic Sci.">
        <title>Complete genome sequence of Syntrophothermus lipocalidus type strain (TGB-C1T).</title>
        <authorList>
            <consortium name="US DOE Joint Genome Institute (JGI-PGF)"/>
            <person name="Djao O."/>
            <person name="Zhang X."/>
            <person name="Lucas S."/>
            <person name="Lapidus A."/>
            <person name="Glavina Del Rio T."/>
            <person name="Nolan M."/>
            <person name="Tice H."/>
            <person name="Cheng J."/>
            <person name="Han C."/>
            <person name="Tapia R."/>
            <person name="Goodwin L."/>
            <person name="Pitluck S."/>
            <person name="Liolios K."/>
            <person name="Ivanova N."/>
            <person name="Mavromatis K."/>
            <person name="Mikhailova N."/>
            <person name="Ovchinnikova G."/>
            <person name="Pati A."/>
            <person name="Brambilla E."/>
            <person name="Chen A."/>
            <person name="Palaniappan K."/>
            <person name="Land M."/>
            <person name="Hauser L."/>
            <person name="Chang Y."/>
            <person name="Jeffries C."/>
            <person name="Rohde M."/>
            <person name="Sikorski J."/>
            <person name="Spring S."/>
            <person name="Goker M."/>
            <person name="Detter J."/>
            <person name="Woyke T."/>
            <person name="Bristow J."/>
            <person name="Eisen J."/>
            <person name="Markowitz V."/>
            <person name="Hugenholtz P."/>
            <person name="Kyrpides N."/>
            <person name="Klenk H."/>
        </authorList>
    </citation>
    <scope>NUCLEOTIDE SEQUENCE [LARGE SCALE GENOMIC DNA]</scope>
    <source>
        <strain evidence="14">DSM 12680 / TGB-C1</strain>
    </source>
</reference>
<dbReference type="CDD" id="cd02007">
    <property type="entry name" value="TPP_DXS"/>
    <property type="match status" value="1"/>
</dbReference>
<proteinExistence type="inferred from homology"/>
<evidence type="ECO:0000313" key="14">
    <source>
        <dbReference type="Proteomes" id="UP000000378"/>
    </source>
</evidence>
<protein>
    <recommendedName>
        <fullName evidence="11">1-deoxy-D-xylulose-5-phosphate synthase</fullName>
        <ecNumber evidence="11">2.2.1.7</ecNumber>
    </recommendedName>
    <alternativeName>
        <fullName evidence="11">1-deoxyxylulose-5-phosphate synthase</fullName>
        <shortName evidence="11">DXP synthase</shortName>
        <shortName evidence="11">DXPS</shortName>
    </alternativeName>
</protein>
<comment type="function">
    <text evidence="10 11">Catalyzes the acyloin condensation reaction between C atoms 2 and 3 of pyruvate and glyceraldehyde 3-phosphate to yield 1-deoxy-D-xylulose-5-phosphate (DXP).</text>
</comment>
<evidence type="ECO:0000256" key="9">
    <source>
        <dbReference type="ARBA" id="ARBA00023229"/>
    </source>
</evidence>
<dbReference type="CDD" id="cd07033">
    <property type="entry name" value="TPP_PYR_DXS_TK_like"/>
    <property type="match status" value="1"/>
</dbReference>
<dbReference type="PANTHER" id="PTHR43322">
    <property type="entry name" value="1-D-DEOXYXYLULOSE 5-PHOSPHATE SYNTHASE-RELATED"/>
    <property type="match status" value="1"/>
</dbReference>
<dbReference type="InterPro" id="IPR009014">
    <property type="entry name" value="Transketo_C/PFOR_II"/>
</dbReference>
<evidence type="ECO:0000256" key="10">
    <source>
        <dbReference type="ARBA" id="ARBA00055605"/>
    </source>
</evidence>
<feature type="binding site" evidence="11">
    <location>
        <begin position="147"/>
        <end position="148"/>
    </location>
    <ligand>
        <name>thiamine diphosphate</name>
        <dbReference type="ChEBI" id="CHEBI:58937"/>
    </ligand>
</feature>
<dbReference type="Proteomes" id="UP000000378">
    <property type="component" value="Chromosome"/>
</dbReference>
<dbReference type="AlphaFoldDB" id="D7CKI3"/>
<dbReference type="GO" id="GO:0030976">
    <property type="term" value="F:thiamine pyrophosphate binding"/>
    <property type="evidence" value="ECO:0007669"/>
    <property type="project" value="UniProtKB-UniRule"/>
</dbReference>
<dbReference type="Pfam" id="PF02780">
    <property type="entry name" value="Transketolase_C"/>
    <property type="match status" value="1"/>
</dbReference>
<dbReference type="InterPro" id="IPR049557">
    <property type="entry name" value="Transketolase_CS"/>
</dbReference>
<feature type="binding site" evidence="11">
    <location>
        <position position="74"/>
    </location>
    <ligand>
        <name>thiamine diphosphate</name>
        <dbReference type="ChEBI" id="CHEBI:58937"/>
    </ligand>
</feature>
<organism evidence="13 14">
    <name type="scientific">Syntrophothermus lipocalidus (strain DSM 12680 / TGB-C1)</name>
    <dbReference type="NCBI Taxonomy" id="643648"/>
    <lineage>
        <taxon>Bacteria</taxon>
        <taxon>Bacillati</taxon>
        <taxon>Bacillota</taxon>
        <taxon>Clostridia</taxon>
        <taxon>Eubacteriales</taxon>
        <taxon>Syntrophomonadaceae</taxon>
        <taxon>Syntrophothermus</taxon>
    </lineage>
</organism>